<evidence type="ECO:0000259" key="3">
    <source>
        <dbReference type="Pfam" id="PF22910"/>
    </source>
</evidence>
<feature type="domain" description="Enhanced disease resistance 4-like N-terminal" evidence="3">
    <location>
        <begin position="7"/>
        <end position="40"/>
    </location>
</feature>
<dbReference type="Pfam" id="PF22910">
    <property type="entry name" value="EDR4-like_1st"/>
    <property type="match status" value="1"/>
</dbReference>
<evidence type="ECO:0000313" key="4">
    <source>
        <dbReference type="EMBL" id="KAB5573488.1"/>
    </source>
</evidence>
<feature type="domain" description="Probable zinc-ribbon" evidence="2">
    <location>
        <begin position="501"/>
        <end position="544"/>
    </location>
</feature>
<dbReference type="InterPro" id="IPR021480">
    <property type="entry name" value="Zinc_ribbon_12"/>
</dbReference>
<dbReference type="InterPro" id="IPR040244">
    <property type="entry name" value="EDR4-like"/>
</dbReference>
<reference evidence="5" key="1">
    <citation type="journal article" date="2019" name="Gigascience">
        <title>De novo genome assembly of the endangered Acer yangbiense, a plant species with extremely small populations endemic to Yunnan Province, China.</title>
        <authorList>
            <person name="Yang J."/>
            <person name="Wariss H.M."/>
            <person name="Tao L."/>
            <person name="Zhang R."/>
            <person name="Yun Q."/>
            <person name="Hollingsworth P."/>
            <person name="Dao Z."/>
            <person name="Luo G."/>
            <person name="Guo H."/>
            <person name="Ma Y."/>
            <person name="Sun W."/>
        </authorList>
    </citation>
    <scope>NUCLEOTIDE SEQUENCE [LARGE SCALE GENOMIC DNA]</scope>
    <source>
        <strain evidence="5">cv. br00</strain>
    </source>
</reference>
<dbReference type="PANTHER" id="PTHR31105:SF42">
    <property type="entry name" value="OS02G0258300 PROTEIN"/>
    <property type="match status" value="1"/>
</dbReference>
<dbReference type="EMBL" id="VDCV01000001">
    <property type="protein sequence ID" value="KAB5573488.1"/>
    <property type="molecule type" value="Genomic_DNA"/>
</dbReference>
<evidence type="ECO:0000256" key="1">
    <source>
        <dbReference type="SAM" id="MobiDB-lite"/>
    </source>
</evidence>
<dbReference type="AlphaFoldDB" id="A0A5N5P2Z9"/>
<dbReference type="Pfam" id="PF11331">
    <property type="entry name" value="Zn_ribbon_12"/>
    <property type="match status" value="1"/>
</dbReference>
<gene>
    <name evidence="4" type="ORF">DKX38_000682</name>
</gene>
<organism evidence="4 5">
    <name type="scientific">Salix brachista</name>
    <dbReference type="NCBI Taxonomy" id="2182728"/>
    <lineage>
        <taxon>Eukaryota</taxon>
        <taxon>Viridiplantae</taxon>
        <taxon>Streptophyta</taxon>
        <taxon>Embryophyta</taxon>
        <taxon>Tracheophyta</taxon>
        <taxon>Spermatophyta</taxon>
        <taxon>Magnoliopsida</taxon>
        <taxon>eudicotyledons</taxon>
        <taxon>Gunneridae</taxon>
        <taxon>Pentapetalae</taxon>
        <taxon>rosids</taxon>
        <taxon>fabids</taxon>
        <taxon>Malpighiales</taxon>
        <taxon>Salicaceae</taxon>
        <taxon>Saliceae</taxon>
        <taxon>Salix</taxon>
    </lineage>
</organism>
<feature type="region of interest" description="Disordered" evidence="1">
    <location>
        <begin position="444"/>
        <end position="467"/>
    </location>
</feature>
<dbReference type="GO" id="GO:1900150">
    <property type="term" value="P:regulation of defense response to fungus"/>
    <property type="evidence" value="ECO:0007669"/>
    <property type="project" value="InterPro"/>
</dbReference>
<evidence type="ECO:0000259" key="2">
    <source>
        <dbReference type="Pfam" id="PF11331"/>
    </source>
</evidence>
<protein>
    <submittedName>
        <fullName evidence="4">Uncharacterized protein</fullName>
    </submittedName>
</protein>
<name>A0A5N5P2Z9_9ROSI</name>
<accession>A0A5N5P2Z9</accession>
<sequence>MAEGSTNVRLVRCPKCENLLPELADYSVYQCGGCDAVLRAKKKETVNGGIVEKSGMERDEEGFEILETLSEKEGGGLGNASETERESDEIINNTRKARILNSPLSEAENKVALAANSNTNVKEQEMGYQSDAGKEKTLKLLLDNRICGDSKTMNMNRCESVDSSRGKGIRETSEQFESSAEFLRPARVMDQWVSDREGLRGGNLRTFVKGSKFPNFAYPDEGPSNCSLRSSPYESSQQVKNYYIPDKIAYLEQDRAVLFKKLDELQEQLRQSCSLDEKQRERIPMGSKIAPPDHYHGREAYNSSMHPLHYGHGPAPYMRSDDMDIQNSYIPSQPFANEMPAYADLYQQQTHRMRAHQPPQQYLHQSFRGNFAGQYADFSHEPLVLVSYPHESLHHVPACSCFHCYNTNWCVPPQASPITPGNIKFPMSSAELNFNHHVNPVTYGPPFHHPQANPPALSSRDPQPHLRWPVDVESDMDGFPPSRPRRVVIASGNEQLCRPVAGGAPLISCHNCFELLKLPRKLKAREKNIQKLRCGACSALILLEIENKRLITSAPAESKQILVGADSSSHEVSEEVLLNSDGCLNAVGTICSDDFDNPGYDFQSADFKDVLSEERKLNPSKCEKTHDPSLSSSITYEEENLDSVVVQRDFSYDAELAIKEVPSTFESSPFQEHSGDLLSSHAENECDKGNRVGWPEQDNAILEKRISRQSSVKDVSMETEVEVPFNEYLHTSVSQDSVEVSKEEDRLKSNKGAEPFLVGFIKKSFRDFSRSNQRMHNEKPNVFINGKPIPDRLVKRAEKLAGPIQPGDYWYDVQAGFWGVTGQPCAGIIPPSIEEFNYPMPENCAAGNTGVFVNGRELHQKDLDRLSTRGLPITRQKFYIVKVSGRVFDKDTGEELDRLGRLAPTVEKTKRGFSMKVPRKAL</sequence>
<proteinExistence type="predicted"/>
<dbReference type="Proteomes" id="UP000326939">
    <property type="component" value="Chromosome 1"/>
</dbReference>
<keyword evidence="5" id="KW-1185">Reference proteome</keyword>
<comment type="caution">
    <text evidence="4">The sequence shown here is derived from an EMBL/GenBank/DDBJ whole genome shotgun (WGS) entry which is preliminary data.</text>
</comment>
<dbReference type="PANTHER" id="PTHR31105">
    <property type="entry name" value="EXTRA-LARGE G-PROTEIN-LIKE"/>
    <property type="match status" value="1"/>
</dbReference>
<dbReference type="InterPro" id="IPR055126">
    <property type="entry name" value="EDR4-like_N"/>
</dbReference>
<evidence type="ECO:0000313" key="5">
    <source>
        <dbReference type="Proteomes" id="UP000326939"/>
    </source>
</evidence>